<feature type="chain" id="PRO_5042611086" evidence="1">
    <location>
        <begin position="20"/>
        <end position="289"/>
    </location>
</feature>
<feature type="signal peptide" evidence="1">
    <location>
        <begin position="1"/>
        <end position="19"/>
    </location>
</feature>
<organism evidence="2">
    <name type="scientific">Papilio xuthus</name>
    <name type="common">Asian swallowtail butterfly</name>
    <dbReference type="NCBI Taxonomy" id="66420"/>
    <lineage>
        <taxon>Eukaryota</taxon>
        <taxon>Metazoa</taxon>
        <taxon>Ecdysozoa</taxon>
        <taxon>Arthropoda</taxon>
        <taxon>Hexapoda</taxon>
        <taxon>Insecta</taxon>
        <taxon>Pterygota</taxon>
        <taxon>Neoptera</taxon>
        <taxon>Endopterygota</taxon>
        <taxon>Lepidoptera</taxon>
        <taxon>Glossata</taxon>
        <taxon>Ditrysia</taxon>
        <taxon>Papilionoidea</taxon>
        <taxon>Papilionidae</taxon>
        <taxon>Papilioninae</taxon>
        <taxon>Papilio</taxon>
    </lineage>
</organism>
<reference evidence="2" key="1">
    <citation type="submission" date="2025-08" db="UniProtKB">
        <authorList>
            <consortium name="RefSeq"/>
        </authorList>
    </citation>
    <scope>IDENTIFICATION</scope>
</reference>
<keyword evidence="1" id="KW-0732">Signal</keyword>
<sequence>MNLLLILIVMSLSESMTSTDGIRATRPKIIDFKIQRDPGLLKYNSYFFAKEPETTTTEKRVVSLLGRKVKSRDAHFDIYPTKKFRTLPYESTNKVVREIHLRRASNRRAIVQFKGYTSVPQSEKFIIRRNACHHNEMLKQRDLVQNYIKNNDFGDDIEINTDVSPIDTAEIKLFLPKNTKHINTQSYNGHKTNLIGRPIYFNPNPRSDNSAETEDQKEFIFVKIPRIDYENVDDKKSKKTIKKSIFKHYRLFKRDVIEEEHQVTTAASFKPPALDSELTSSLVFNNINT</sequence>
<dbReference type="GeneID" id="106120757"/>
<evidence type="ECO:0000313" key="2">
    <source>
        <dbReference type="RefSeq" id="XP_013171635.1"/>
    </source>
</evidence>
<dbReference type="RefSeq" id="XP_013171635.1">
    <property type="nucleotide sequence ID" value="XM_013316181.1"/>
</dbReference>
<dbReference type="Proteomes" id="UP000694872">
    <property type="component" value="Unplaced"/>
</dbReference>
<protein>
    <submittedName>
        <fullName evidence="2">Uncharacterized protein LOC106120757 isoform X1</fullName>
    </submittedName>
</protein>
<accession>A0AAJ6ZFL5</accession>
<name>A0AAJ6ZFL5_PAPXU</name>
<evidence type="ECO:0000256" key="1">
    <source>
        <dbReference type="SAM" id="SignalP"/>
    </source>
</evidence>
<dbReference type="KEGG" id="pxu:106120757"/>
<dbReference type="AlphaFoldDB" id="A0AAJ6ZFL5"/>
<gene>
    <name evidence="2" type="primary">LOC106120757</name>
</gene>
<proteinExistence type="predicted"/>